<proteinExistence type="predicted"/>
<gene>
    <name evidence="1" type="ORF">QNI16_28295</name>
</gene>
<dbReference type="RefSeq" id="WP_313985723.1">
    <property type="nucleotide sequence ID" value="NZ_JASJOS010000014.1"/>
</dbReference>
<organism evidence="1 2">
    <name type="scientific">Xanthocytophaga flava</name>
    <dbReference type="NCBI Taxonomy" id="3048013"/>
    <lineage>
        <taxon>Bacteria</taxon>
        <taxon>Pseudomonadati</taxon>
        <taxon>Bacteroidota</taxon>
        <taxon>Cytophagia</taxon>
        <taxon>Cytophagales</taxon>
        <taxon>Rhodocytophagaceae</taxon>
        <taxon>Xanthocytophaga</taxon>
    </lineage>
</organism>
<dbReference type="EMBL" id="JASJOS010000014">
    <property type="protein sequence ID" value="MDJ1484432.1"/>
    <property type="molecule type" value="Genomic_DNA"/>
</dbReference>
<protein>
    <submittedName>
        <fullName evidence="1">Uncharacterized protein</fullName>
    </submittedName>
</protein>
<dbReference type="AlphaFoldDB" id="A0AAE3QS37"/>
<evidence type="ECO:0000313" key="1">
    <source>
        <dbReference type="EMBL" id="MDJ1484432.1"/>
    </source>
</evidence>
<comment type="caution">
    <text evidence="1">The sequence shown here is derived from an EMBL/GenBank/DDBJ whole genome shotgun (WGS) entry which is preliminary data.</text>
</comment>
<evidence type="ECO:0000313" key="2">
    <source>
        <dbReference type="Proteomes" id="UP001241110"/>
    </source>
</evidence>
<sequence>MATLNQILTGLTIIAKYDSEELDTHIFETEHDQIWAGAPGGKSITDITPEDKETMRYMGWFIANEDGPIDTFVWSHFT</sequence>
<name>A0AAE3QS37_9BACT</name>
<accession>A0AAE3QS37</accession>
<reference evidence="1" key="1">
    <citation type="submission" date="2023-05" db="EMBL/GenBank/DDBJ databases">
        <authorList>
            <person name="Zhang X."/>
        </authorList>
    </citation>
    <scope>NUCLEOTIDE SEQUENCE</scope>
    <source>
        <strain evidence="1">YF14B1</strain>
    </source>
</reference>
<dbReference type="Proteomes" id="UP001241110">
    <property type="component" value="Unassembled WGS sequence"/>
</dbReference>